<comment type="caution">
    <text evidence="2">The sequence shown here is derived from an EMBL/GenBank/DDBJ whole genome shotgun (WGS) entry which is preliminary data.</text>
</comment>
<keyword evidence="3" id="KW-1185">Reference proteome</keyword>
<dbReference type="Proteomes" id="UP000037069">
    <property type="component" value="Unassembled WGS sequence"/>
</dbReference>
<sequence>MLPSDDDYDLGGGGSSPEGLELDTVDSPISRSPEMQSQSISNMFGAFQLSITPSRTNDVYEDHDIFRRDTNRSRGSLRTPTSVNSRSARNRSQVNYESNLDFDGEGDEERSFRQPPGTERCTGHIYDEYGFKKPHTRELFCSITDIALAETPFYERCTGFSEVWKHIAAMQTEKAANDDPYSINELERTVEIHRKQFKDDVYHIPLSDLGIFPDSEEQNDISQFSGAIESFVESLETVYNFVPVKTDRAQSSKYYMRYVCICQKNAYNANITESTESTKAGRSNVSPPLNCRGSLSFKLDIASSTLGIKHRHKPHKIKSDRENSDLDVDITACKTYFYELHSKHMFLNSPRPVIIRQAQRVFPELSNPAISRAYTEVETSFFMKNSCDWYSLMTLLEENAKKYTHFVFHNQGKTAIAIFFNDIMQQIPVIDALSFDGTFGTNRHGAELLIANACVDNTGLTFALMFVADTAKVNQEICDKKHPCAPEPDPAAPLKQCKTAELIYETTMKLYENDERPNGKPKPLPPKAFVTACFFQALKGVRAPAPSLNPDSQTVARQMEFFYITPSLEQWVDFKIVHPVTFPLLLIDKDFSSMNAAKHVLIDSDMLLCQWHVLETARRFCHQRNSFKSRITTEDAKDSIPTELEEIAPFLSKRAYEPHNANECVSFLGLDQLDYLEGLDKTKLCVSHNWDSYDGHIDGNNDEEIRHGNHKIQMKNAVFDMIKHHSRCSSTYPQRFTYLLNKRYHVARGYTQKELEYLCILEMVTLCVRNKRFALLLYLWERWYCNDYLRHWTSFGHAEYQRYTTNMISEGNNSKMKRQLDLRGGMGRVDRFFYLFDVFLYPDYATRTRDLVSAVDTRDFRFLYYKYHPSWLMTRWYKAHHMFLLVEKQFKDGVGSQEFLDDAKLFGTDAIRFQCSCNTYMFNNIHLCIHIVKAIDPSTMHNINQKFFKINLRARKSAPFYLLPGVTDDIITPPDAENEAREPIDHCNVWLNAKLRANYYEWRKCVGDGLLESMGLQVTPIRYWPTKDREMQIFARPRRDIVRRSRIRTIGFGLPHYKELLESLLTEVDIADQHAPLDSQHFNRVKKMSIEQAKYYINMAEAAVNKYDKDKDGMSFERISDTMNNLPSHVAIVSTYSPEELRAFIQRINPSLIESLCSKDMLDRASFHRKVVRLQMHIADNYVDSSRPVEEENQMQLDVNN</sequence>
<protein>
    <recommendedName>
        <fullName evidence="4">SWIM-type domain-containing protein</fullName>
    </recommendedName>
</protein>
<gene>
    <name evidence="2" type="ORF">FF38_07961</name>
</gene>
<organism evidence="2 3">
    <name type="scientific">Lucilia cuprina</name>
    <name type="common">Green bottle fly</name>
    <name type="synonym">Australian sheep blowfly</name>
    <dbReference type="NCBI Taxonomy" id="7375"/>
    <lineage>
        <taxon>Eukaryota</taxon>
        <taxon>Metazoa</taxon>
        <taxon>Ecdysozoa</taxon>
        <taxon>Arthropoda</taxon>
        <taxon>Hexapoda</taxon>
        <taxon>Insecta</taxon>
        <taxon>Pterygota</taxon>
        <taxon>Neoptera</taxon>
        <taxon>Endopterygota</taxon>
        <taxon>Diptera</taxon>
        <taxon>Brachycera</taxon>
        <taxon>Muscomorpha</taxon>
        <taxon>Oestroidea</taxon>
        <taxon>Calliphoridae</taxon>
        <taxon>Luciliinae</taxon>
        <taxon>Lucilia</taxon>
    </lineage>
</organism>
<evidence type="ECO:0000256" key="1">
    <source>
        <dbReference type="SAM" id="MobiDB-lite"/>
    </source>
</evidence>
<accession>A0A0L0C2V5</accession>
<evidence type="ECO:0000313" key="3">
    <source>
        <dbReference type="Proteomes" id="UP000037069"/>
    </source>
</evidence>
<reference evidence="2 3" key="1">
    <citation type="journal article" date="2015" name="Nat. Commun.">
        <title>Lucilia cuprina genome unlocks parasitic fly biology to underpin future interventions.</title>
        <authorList>
            <person name="Anstead C.A."/>
            <person name="Korhonen P.K."/>
            <person name="Young N.D."/>
            <person name="Hall R.S."/>
            <person name="Jex A.R."/>
            <person name="Murali S.C."/>
            <person name="Hughes D.S."/>
            <person name="Lee S.F."/>
            <person name="Perry T."/>
            <person name="Stroehlein A.J."/>
            <person name="Ansell B.R."/>
            <person name="Breugelmans B."/>
            <person name="Hofmann A."/>
            <person name="Qu J."/>
            <person name="Dugan S."/>
            <person name="Lee S.L."/>
            <person name="Chao H."/>
            <person name="Dinh H."/>
            <person name="Han Y."/>
            <person name="Doddapaneni H.V."/>
            <person name="Worley K.C."/>
            <person name="Muzny D.M."/>
            <person name="Ioannidis P."/>
            <person name="Waterhouse R.M."/>
            <person name="Zdobnov E.M."/>
            <person name="James P.J."/>
            <person name="Bagnall N.H."/>
            <person name="Kotze A.C."/>
            <person name="Gibbs R.A."/>
            <person name="Richards S."/>
            <person name="Batterham P."/>
            <person name="Gasser R.B."/>
        </authorList>
    </citation>
    <scope>NUCLEOTIDE SEQUENCE [LARGE SCALE GENOMIC DNA]</scope>
    <source>
        <strain evidence="2 3">LS</strain>
        <tissue evidence="2">Full body</tissue>
    </source>
</reference>
<name>A0A0L0C2V5_LUCCU</name>
<dbReference type="EMBL" id="JRES01000964">
    <property type="protein sequence ID" value="KNC26683.1"/>
    <property type="molecule type" value="Genomic_DNA"/>
</dbReference>
<feature type="region of interest" description="Disordered" evidence="1">
    <location>
        <begin position="1"/>
        <end position="37"/>
    </location>
</feature>
<evidence type="ECO:0000313" key="2">
    <source>
        <dbReference type="EMBL" id="KNC26683.1"/>
    </source>
</evidence>
<feature type="region of interest" description="Disordered" evidence="1">
    <location>
        <begin position="62"/>
        <end position="119"/>
    </location>
</feature>
<feature type="compositionally biased region" description="Polar residues" evidence="1">
    <location>
        <begin position="73"/>
        <end position="98"/>
    </location>
</feature>
<proteinExistence type="predicted"/>
<dbReference type="AlphaFoldDB" id="A0A0L0C2V5"/>
<feature type="compositionally biased region" description="Polar residues" evidence="1">
    <location>
        <begin position="27"/>
        <end position="37"/>
    </location>
</feature>
<evidence type="ECO:0008006" key="4">
    <source>
        <dbReference type="Google" id="ProtNLM"/>
    </source>
</evidence>
<feature type="compositionally biased region" description="Basic and acidic residues" evidence="1">
    <location>
        <begin position="62"/>
        <end position="72"/>
    </location>
</feature>